<sequence length="132" mass="15118">MVPTNNKNEWMESMMKYRTPTQWLFALSLMCFSSVTLAQEKGQLDAFHAGMGMSCTDCHGDAQPRQAVPMTKCLECHDTKALAKSTEDTLPTNPHDNRHFSTETNCNYCHHQHQESENYCLGCHLRYEFVVP</sequence>
<protein>
    <recommendedName>
        <fullName evidence="9">Tetrahaem cytochrome domain-containing protein</fullName>
    </recommendedName>
</protein>
<evidence type="ECO:0000313" key="11">
    <source>
        <dbReference type="Proteomes" id="UP000006683"/>
    </source>
</evidence>
<accession>E1SUZ2</accession>
<dbReference type="STRING" id="550540.Fbal_2116"/>
<evidence type="ECO:0000256" key="5">
    <source>
        <dbReference type="ARBA" id="ARBA00022723"/>
    </source>
</evidence>
<keyword evidence="11" id="KW-1185">Reference proteome</keyword>
<keyword evidence="7" id="KW-0408">Iron</keyword>
<dbReference type="KEGG" id="fbl:Fbal_2116"/>
<evidence type="ECO:0000259" key="9">
    <source>
        <dbReference type="Pfam" id="PF14537"/>
    </source>
</evidence>
<dbReference type="InterPro" id="IPR012286">
    <property type="entry name" value="Tetrahaem_cytochrome"/>
</dbReference>
<dbReference type="Gene3D" id="1.10.1130.10">
    <property type="entry name" value="Flavocytochrome C3, Chain A"/>
    <property type="match status" value="1"/>
</dbReference>
<evidence type="ECO:0000256" key="4">
    <source>
        <dbReference type="ARBA" id="ARBA00022617"/>
    </source>
</evidence>
<keyword evidence="4" id="KW-0349">Heme</keyword>
<keyword evidence="6" id="KW-0249">Electron transport</keyword>
<dbReference type="EMBL" id="CP002209">
    <property type="protein sequence ID" value="ADN76319.1"/>
    <property type="molecule type" value="Genomic_DNA"/>
</dbReference>
<dbReference type="InterPro" id="IPR036280">
    <property type="entry name" value="Multihaem_cyt_sf"/>
</dbReference>
<comment type="subcellular location">
    <subcellularLocation>
        <location evidence="2">Periplasm</location>
    </subcellularLocation>
</comment>
<organism evidence="10 11">
    <name type="scientific">Ferrimonas balearica (strain DSM 9799 / CCM 4581 / KCTC 23876 / PAT)</name>
    <dbReference type="NCBI Taxonomy" id="550540"/>
    <lineage>
        <taxon>Bacteria</taxon>
        <taxon>Pseudomonadati</taxon>
        <taxon>Pseudomonadota</taxon>
        <taxon>Gammaproteobacteria</taxon>
        <taxon>Alteromonadales</taxon>
        <taxon>Ferrimonadaceae</taxon>
        <taxon>Ferrimonas</taxon>
    </lineage>
</organism>
<comment type="cofactor">
    <cofactor evidence="1">
        <name>heme c</name>
        <dbReference type="ChEBI" id="CHEBI:61717"/>
    </cofactor>
</comment>
<gene>
    <name evidence="10" type="ordered locus">Fbal_2116</name>
</gene>
<proteinExistence type="predicted"/>
<dbReference type="GO" id="GO:0046872">
    <property type="term" value="F:metal ion binding"/>
    <property type="evidence" value="ECO:0007669"/>
    <property type="project" value="UniProtKB-KW"/>
</dbReference>
<feature type="domain" description="Tetrahaem cytochrome" evidence="9">
    <location>
        <begin position="47"/>
        <end position="124"/>
    </location>
</feature>
<evidence type="ECO:0000256" key="7">
    <source>
        <dbReference type="ARBA" id="ARBA00023004"/>
    </source>
</evidence>
<dbReference type="eggNOG" id="COG0484">
    <property type="taxonomic scope" value="Bacteria"/>
</dbReference>
<feature type="chain" id="PRO_5003151670" description="Tetrahaem cytochrome domain-containing protein" evidence="8">
    <location>
        <begin position="39"/>
        <end position="132"/>
    </location>
</feature>
<evidence type="ECO:0000256" key="2">
    <source>
        <dbReference type="ARBA" id="ARBA00004418"/>
    </source>
</evidence>
<evidence type="ECO:0000256" key="8">
    <source>
        <dbReference type="SAM" id="SignalP"/>
    </source>
</evidence>
<keyword evidence="8" id="KW-0732">Signal</keyword>
<dbReference type="SUPFAM" id="SSF48695">
    <property type="entry name" value="Multiheme cytochromes"/>
    <property type="match status" value="1"/>
</dbReference>
<evidence type="ECO:0000313" key="10">
    <source>
        <dbReference type="EMBL" id="ADN76319.1"/>
    </source>
</evidence>
<dbReference type="HOGENOM" id="CLU_136713_1_0_6"/>
<dbReference type="Proteomes" id="UP000006683">
    <property type="component" value="Chromosome"/>
</dbReference>
<evidence type="ECO:0000256" key="3">
    <source>
        <dbReference type="ARBA" id="ARBA00022448"/>
    </source>
</evidence>
<feature type="signal peptide" evidence="8">
    <location>
        <begin position="1"/>
        <end position="38"/>
    </location>
</feature>
<evidence type="ECO:0000256" key="1">
    <source>
        <dbReference type="ARBA" id="ARBA00001926"/>
    </source>
</evidence>
<name>E1SUZ2_FERBD</name>
<dbReference type="Pfam" id="PF14537">
    <property type="entry name" value="Cytochrom_c3_2"/>
    <property type="match status" value="1"/>
</dbReference>
<keyword evidence="5" id="KW-0479">Metal-binding</keyword>
<reference evidence="10 11" key="1">
    <citation type="journal article" date="2010" name="Stand. Genomic Sci.">
        <title>Complete genome sequence of Ferrimonas balearica type strain (PAT).</title>
        <authorList>
            <person name="Nolan M."/>
            <person name="Sikorski J."/>
            <person name="Davenport K."/>
            <person name="Lucas S."/>
            <person name="Glavina Del Rio T."/>
            <person name="Tice H."/>
            <person name="Cheng J."/>
            <person name="Goodwin L."/>
            <person name="Pitluck S."/>
            <person name="Liolios K."/>
            <person name="Ivanova N."/>
            <person name="Mavromatis K."/>
            <person name="Ovchinnikova G."/>
            <person name="Pati A."/>
            <person name="Chen A."/>
            <person name="Palaniappan K."/>
            <person name="Land M."/>
            <person name="Hauser L."/>
            <person name="Chang Y."/>
            <person name="Jeffries C."/>
            <person name="Tapia R."/>
            <person name="Brettin T."/>
            <person name="Detter J."/>
            <person name="Han C."/>
            <person name="Yasawong M."/>
            <person name="Rohde M."/>
            <person name="Tindall B."/>
            <person name="Goker M."/>
            <person name="Woyke T."/>
            <person name="Bristow J."/>
            <person name="Eisen J."/>
            <person name="Markowitz V."/>
            <person name="Hugenholtz P."/>
            <person name="Kyrpides N."/>
            <person name="Klenk H."/>
            <person name="Lapidus A."/>
        </authorList>
    </citation>
    <scope>NUCLEOTIDE SEQUENCE [LARGE SCALE GENOMIC DNA]</scope>
    <source>
        <strain evidence="11">DSM 9799 / CCM 4581 / KCTC 23876 / PAT</strain>
    </source>
</reference>
<evidence type="ECO:0000256" key="6">
    <source>
        <dbReference type="ARBA" id="ARBA00022982"/>
    </source>
</evidence>
<keyword evidence="3" id="KW-0813">Transport</keyword>
<dbReference type="GO" id="GO:0042597">
    <property type="term" value="C:periplasmic space"/>
    <property type="evidence" value="ECO:0007669"/>
    <property type="project" value="UniProtKB-SubCell"/>
</dbReference>
<dbReference type="AlphaFoldDB" id="E1SUZ2"/>